<evidence type="ECO:0000256" key="1">
    <source>
        <dbReference type="SAM" id="MobiDB-lite"/>
    </source>
</evidence>
<reference evidence="4" key="1">
    <citation type="submission" date="2016-06" db="UniProtKB">
        <authorList>
            <consortium name="WormBaseParasite"/>
        </authorList>
    </citation>
    <scope>IDENTIFICATION</scope>
</reference>
<name>A0A183UC59_TOXCA</name>
<gene>
    <name evidence="2" type="ORF">TCNE_LOCUS6079</name>
</gene>
<proteinExistence type="predicted"/>
<feature type="compositionally biased region" description="Basic and acidic residues" evidence="1">
    <location>
        <begin position="11"/>
        <end position="22"/>
    </location>
</feature>
<organism evidence="3 4">
    <name type="scientific">Toxocara canis</name>
    <name type="common">Canine roundworm</name>
    <dbReference type="NCBI Taxonomy" id="6265"/>
    <lineage>
        <taxon>Eukaryota</taxon>
        <taxon>Metazoa</taxon>
        <taxon>Ecdysozoa</taxon>
        <taxon>Nematoda</taxon>
        <taxon>Chromadorea</taxon>
        <taxon>Rhabditida</taxon>
        <taxon>Spirurina</taxon>
        <taxon>Ascaridomorpha</taxon>
        <taxon>Ascaridoidea</taxon>
        <taxon>Toxocaridae</taxon>
        <taxon>Toxocara</taxon>
    </lineage>
</organism>
<reference evidence="2 3" key="2">
    <citation type="submission" date="2018-11" db="EMBL/GenBank/DDBJ databases">
        <authorList>
            <consortium name="Pathogen Informatics"/>
        </authorList>
    </citation>
    <scope>NUCLEOTIDE SEQUENCE [LARGE SCALE GENOMIC DNA]</scope>
</reference>
<evidence type="ECO:0000313" key="2">
    <source>
        <dbReference type="EMBL" id="VDM37364.1"/>
    </source>
</evidence>
<evidence type="ECO:0000313" key="3">
    <source>
        <dbReference type="Proteomes" id="UP000050794"/>
    </source>
</evidence>
<dbReference type="EMBL" id="UYWY01019435">
    <property type="protein sequence ID" value="VDM37364.1"/>
    <property type="molecule type" value="Genomic_DNA"/>
</dbReference>
<accession>A0A183UC59</accession>
<feature type="region of interest" description="Disordered" evidence="1">
    <location>
        <begin position="1"/>
        <end position="25"/>
    </location>
</feature>
<dbReference type="AlphaFoldDB" id="A0A183UC59"/>
<keyword evidence="3" id="KW-1185">Reference proteome</keyword>
<protein>
    <submittedName>
        <fullName evidence="4">DDE_Tnp_IS66_C domain-containing protein</fullName>
    </submittedName>
</protein>
<dbReference type="Proteomes" id="UP000050794">
    <property type="component" value="Unassembled WGS sequence"/>
</dbReference>
<dbReference type="WBParaSite" id="TCNE_0000607901-mRNA-1">
    <property type="protein sequence ID" value="TCNE_0000607901-mRNA-1"/>
    <property type="gene ID" value="TCNE_0000607901"/>
</dbReference>
<evidence type="ECO:0000313" key="4">
    <source>
        <dbReference type="WBParaSite" id="TCNE_0000607901-mRNA-1"/>
    </source>
</evidence>
<sequence>MGKEGMVISMGKDKGEMQEAKWKRQQSPGGWTRTYYAMVSLAMANGGTASVPVTRFLRQLIDEEHPLPIREDNLSDLTQW</sequence>